<keyword evidence="4" id="KW-1185">Reference proteome</keyword>
<dbReference type="GO" id="GO:0008080">
    <property type="term" value="F:N-acetyltransferase activity"/>
    <property type="evidence" value="ECO:0007669"/>
    <property type="project" value="InterPro"/>
</dbReference>
<dbReference type="PANTHER" id="PTHR13947:SF37">
    <property type="entry name" value="LD18367P"/>
    <property type="match status" value="1"/>
</dbReference>
<dbReference type="Proteomes" id="UP000523447">
    <property type="component" value="Unassembled WGS sequence"/>
</dbReference>
<evidence type="ECO:0000313" key="4">
    <source>
        <dbReference type="Proteomes" id="UP000523447"/>
    </source>
</evidence>
<dbReference type="RefSeq" id="WP_040716910.1">
    <property type="nucleotide sequence ID" value="NZ_CAWPHS010000028.1"/>
</dbReference>
<name>A0A7X6RK01_9NOCA</name>
<sequence length="189" mass="20531">MTLRMRRARSADLGTICRLRLQRTAWLAARGSDQWTRQGRGLPIERFARAVGRAVAGGETWIAELDGEPVGTVTVNHRADPGLWSPEEIAESVIVHYMIVDLRCAGRGVGRALLAHAAALARAQGRAWVRLDAWTANTDLHEYYRANGFRLVRFAGPQASGPSGALFERRSDAWLPALAGPGAGHTGGR</sequence>
<dbReference type="Gene3D" id="3.40.630.30">
    <property type="match status" value="1"/>
</dbReference>
<dbReference type="PANTHER" id="PTHR13947">
    <property type="entry name" value="GNAT FAMILY N-ACETYLTRANSFERASE"/>
    <property type="match status" value="1"/>
</dbReference>
<comment type="caution">
    <text evidence="3">The sequence shown here is derived from an EMBL/GenBank/DDBJ whole genome shotgun (WGS) entry which is preliminary data.</text>
</comment>
<dbReference type="Pfam" id="PF13508">
    <property type="entry name" value="Acetyltransf_7"/>
    <property type="match status" value="1"/>
</dbReference>
<keyword evidence="1 3" id="KW-0808">Transferase</keyword>
<evidence type="ECO:0000256" key="1">
    <source>
        <dbReference type="ARBA" id="ARBA00022679"/>
    </source>
</evidence>
<gene>
    <name evidence="3" type="ORF">HGA07_24630</name>
</gene>
<dbReference type="AlphaFoldDB" id="A0A7X6RK01"/>
<dbReference type="InterPro" id="IPR050769">
    <property type="entry name" value="NAT_camello-type"/>
</dbReference>
<protein>
    <submittedName>
        <fullName evidence="3">GNAT family N-acetyltransferase</fullName>
    </submittedName>
</protein>
<accession>A0A7X6RK01</accession>
<dbReference type="InterPro" id="IPR000182">
    <property type="entry name" value="GNAT_dom"/>
</dbReference>
<dbReference type="InterPro" id="IPR016181">
    <property type="entry name" value="Acyl_CoA_acyltransferase"/>
</dbReference>
<dbReference type="PROSITE" id="PS51186">
    <property type="entry name" value="GNAT"/>
    <property type="match status" value="1"/>
</dbReference>
<evidence type="ECO:0000259" key="2">
    <source>
        <dbReference type="PROSITE" id="PS51186"/>
    </source>
</evidence>
<dbReference type="SUPFAM" id="SSF55729">
    <property type="entry name" value="Acyl-CoA N-acyltransferases (Nat)"/>
    <property type="match status" value="1"/>
</dbReference>
<proteinExistence type="predicted"/>
<evidence type="ECO:0000313" key="3">
    <source>
        <dbReference type="EMBL" id="NKY88792.1"/>
    </source>
</evidence>
<dbReference type="EMBL" id="JAAXPE010000034">
    <property type="protein sequence ID" value="NKY88792.1"/>
    <property type="molecule type" value="Genomic_DNA"/>
</dbReference>
<feature type="domain" description="N-acetyltransferase" evidence="2">
    <location>
        <begin position="3"/>
        <end position="173"/>
    </location>
</feature>
<organism evidence="3 4">
    <name type="scientific">Nocardia veterana</name>
    <dbReference type="NCBI Taxonomy" id="132249"/>
    <lineage>
        <taxon>Bacteria</taxon>
        <taxon>Bacillati</taxon>
        <taxon>Actinomycetota</taxon>
        <taxon>Actinomycetes</taxon>
        <taxon>Mycobacteriales</taxon>
        <taxon>Nocardiaceae</taxon>
        <taxon>Nocardia</taxon>
    </lineage>
</organism>
<reference evidence="3 4" key="1">
    <citation type="submission" date="2020-04" db="EMBL/GenBank/DDBJ databases">
        <title>MicrobeNet Type strains.</title>
        <authorList>
            <person name="Nicholson A.C."/>
        </authorList>
    </citation>
    <scope>NUCLEOTIDE SEQUENCE [LARGE SCALE GENOMIC DNA]</scope>
    <source>
        <strain evidence="3 4">DSM 44445</strain>
    </source>
</reference>